<organism evidence="5 6">
    <name type="scientific">Rhizoclosmatium globosum</name>
    <dbReference type="NCBI Taxonomy" id="329046"/>
    <lineage>
        <taxon>Eukaryota</taxon>
        <taxon>Fungi</taxon>
        <taxon>Fungi incertae sedis</taxon>
        <taxon>Chytridiomycota</taxon>
        <taxon>Chytridiomycota incertae sedis</taxon>
        <taxon>Chytridiomycetes</taxon>
        <taxon>Chytridiales</taxon>
        <taxon>Chytriomycetaceae</taxon>
        <taxon>Rhizoclosmatium</taxon>
    </lineage>
</organism>
<dbReference type="InterPro" id="IPR002227">
    <property type="entry name" value="Tyrosinase_Cu-bd"/>
</dbReference>
<dbReference type="Gene3D" id="1.10.1280.10">
    <property type="entry name" value="Di-copper center containing domain from catechol oxidase"/>
    <property type="match status" value="1"/>
</dbReference>
<evidence type="ECO:0000313" key="5">
    <source>
        <dbReference type="EMBL" id="ORY37632.1"/>
    </source>
</evidence>
<evidence type="ECO:0000313" key="6">
    <source>
        <dbReference type="Proteomes" id="UP000193642"/>
    </source>
</evidence>
<dbReference type="PROSITE" id="PS00498">
    <property type="entry name" value="TYROSINASE_2"/>
    <property type="match status" value="1"/>
</dbReference>
<keyword evidence="6" id="KW-1185">Reference proteome</keyword>
<gene>
    <name evidence="5" type="ORF">BCR33DRAFT_742159</name>
</gene>
<keyword evidence="2" id="KW-0186">Copper</keyword>
<evidence type="ECO:0000259" key="3">
    <source>
        <dbReference type="PROSITE" id="PS00497"/>
    </source>
</evidence>
<evidence type="ECO:0000256" key="1">
    <source>
        <dbReference type="ARBA" id="ARBA00022723"/>
    </source>
</evidence>
<dbReference type="Gene3D" id="2.80.10.50">
    <property type="match status" value="1"/>
</dbReference>
<evidence type="ECO:0000256" key="2">
    <source>
        <dbReference type="ARBA" id="ARBA00023008"/>
    </source>
</evidence>
<dbReference type="SUPFAM" id="SSF48056">
    <property type="entry name" value="Di-copper centre-containing domain"/>
    <property type="match status" value="1"/>
</dbReference>
<reference evidence="5 6" key="1">
    <citation type="submission" date="2016-07" db="EMBL/GenBank/DDBJ databases">
        <title>Pervasive Adenine N6-methylation of Active Genes in Fungi.</title>
        <authorList>
            <consortium name="DOE Joint Genome Institute"/>
            <person name="Mondo S.J."/>
            <person name="Dannebaum R.O."/>
            <person name="Kuo R.C."/>
            <person name="Labutti K."/>
            <person name="Haridas S."/>
            <person name="Kuo A."/>
            <person name="Salamov A."/>
            <person name="Ahrendt S.R."/>
            <person name="Lipzen A."/>
            <person name="Sullivan W."/>
            <person name="Andreopoulos W.B."/>
            <person name="Clum A."/>
            <person name="Lindquist E."/>
            <person name="Daum C."/>
            <person name="Ramamoorthy G.K."/>
            <person name="Gryganskyi A."/>
            <person name="Culley D."/>
            <person name="Magnuson J.K."/>
            <person name="James T.Y."/>
            <person name="O'Malley M.A."/>
            <person name="Stajich J.E."/>
            <person name="Spatafora J.W."/>
            <person name="Visel A."/>
            <person name="Grigoriev I.V."/>
        </authorList>
    </citation>
    <scope>NUCLEOTIDE SEQUENCE [LARGE SCALE GENOMIC DNA]</scope>
    <source>
        <strain evidence="5 6">JEL800</strain>
    </source>
</reference>
<dbReference type="STRING" id="329046.A0A1Y2BS97"/>
<dbReference type="PANTHER" id="PTHR11474">
    <property type="entry name" value="TYROSINASE FAMILY MEMBER"/>
    <property type="match status" value="1"/>
</dbReference>
<dbReference type="AlphaFoldDB" id="A0A1Y2BS97"/>
<feature type="domain" description="Tyrosinase copper-binding" evidence="3">
    <location>
        <begin position="222"/>
        <end position="239"/>
    </location>
</feature>
<proteinExistence type="predicted"/>
<dbReference type="Pfam" id="PF00264">
    <property type="entry name" value="Tyrosinase"/>
    <property type="match status" value="1"/>
</dbReference>
<protein>
    <submittedName>
        <fullName evidence="5">Di-copper centre-containing protein</fullName>
    </submittedName>
</protein>
<dbReference type="InterPro" id="IPR035992">
    <property type="entry name" value="Ricin_B-like_lectins"/>
</dbReference>
<keyword evidence="1" id="KW-0479">Metal-binding</keyword>
<dbReference type="InterPro" id="IPR000772">
    <property type="entry name" value="Ricin_B_lectin"/>
</dbReference>
<evidence type="ECO:0000259" key="4">
    <source>
        <dbReference type="PROSITE" id="PS00498"/>
    </source>
</evidence>
<dbReference type="OrthoDB" id="6132182at2759"/>
<dbReference type="InterPro" id="IPR008922">
    <property type="entry name" value="Di-copper_centre_dom_sf"/>
</dbReference>
<dbReference type="PROSITE" id="PS50231">
    <property type="entry name" value="RICIN_B_LECTIN"/>
    <property type="match status" value="1"/>
</dbReference>
<dbReference type="PRINTS" id="PR00092">
    <property type="entry name" value="TYROSINASE"/>
</dbReference>
<feature type="domain" description="Tyrosinase copper-binding" evidence="4">
    <location>
        <begin position="392"/>
        <end position="403"/>
    </location>
</feature>
<dbReference type="PANTHER" id="PTHR11474:SF126">
    <property type="entry name" value="TYROSINASE-LIKE PROTEIN TYR-1-RELATED"/>
    <property type="match status" value="1"/>
</dbReference>
<accession>A0A1Y2BS97</accession>
<dbReference type="PROSITE" id="PS00497">
    <property type="entry name" value="TYROSINASE_1"/>
    <property type="match status" value="1"/>
</dbReference>
<sequence>MSKQGPVEQWPSEEDAKLLAVEQLQPRGGFHALRINTTLGFVCLDAENLIKDAVSVKQCDSESVTQKWFHSFGMIRNVGTGLCLDSKGGSGVWLQPCSEKRSQLWEIRRHFGNQESGLLASYNYTCIGWEGSSTSLVLQKCSDADPSTSTMIYGALSLERAPEKGTCSKLSVRKEYRDLTDDERNQFLRGLTLLREAPSLTGRANRYFDYVAVHGMATNMIHHVPVFFPWHRYYLNYLEEEMQTLLKNSSFALPYWSWSTHPSKLTSTLGPLSPEFLGTTGRPTPSRPKKLTGCVRDGLVSNWTALHSPCISRLYDPPQDRFNFSQWDHLRLAQELLLNENGSPWTDYEAFSTAFEVSVHGIVHTIIGGSFVLESGERVYGDMGSTLTAANDPIFFLHHGNVDRYYSAFQNLYPNVQYNGTWVDERKGDGKVSFVKSEDPLPTFGSAIVRDGMPYGRDGMCYRYEPYSGSAFESSVVQFQDGRPIVDGLGIRGDPLPNKVVNLVKLLDNGFGGSNVLQRSDADMMDVMEDKVNGYVSDWVLELLSHHSGVSIQKMKDDEEKKQDLNKVIRKQAEQCLNTYFGPHLAEQTHDDAVKVACAKIAVASVATGYLL</sequence>
<dbReference type="EMBL" id="MCGO01000049">
    <property type="protein sequence ID" value="ORY37632.1"/>
    <property type="molecule type" value="Genomic_DNA"/>
</dbReference>
<name>A0A1Y2BS97_9FUNG</name>
<dbReference type="SMART" id="SM00458">
    <property type="entry name" value="RICIN"/>
    <property type="match status" value="1"/>
</dbReference>
<dbReference type="Proteomes" id="UP000193642">
    <property type="component" value="Unassembled WGS sequence"/>
</dbReference>
<dbReference type="GO" id="GO:0016491">
    <property type="term" value="F:oxidoreductase activity"/>
    <property type="evidence" value="ECO:0007669"/>
    <property type="project" value="InterPro"/>
</dbReference>
<comment type="caution">
    <text evidence="5">The sequence shown here is derived from an EMBL/GenBank/DDBJ whole genome shotgun (WGS) entry which is preliminary data.</text>
</comment>
<dbReference type="SUPFAM" id="SSF50370">
    <property type="entry name" value="Ricin B-like lectins"/>
    <property type="match status" value="1"/>
</dbReference>
<dbReference type="GO" id="GO:0046872">
    <property type="term" value="F:metal ion binding"/>
    <property type="evidence" value="ECO:0007669"/>
    <property type="project" value="UniProtKB-KW"/>
</dbReference>
<dbReference type="InterPro" id="IPR050316">
    <property type="entry name" value="Tyrosinase/Hemocyanin"/>
</dbReference>
<dbReference type="Pfam" id="PF00652">
    <property type="entry name" value="Ricin_B_lectin"/>
    <property type="match status" value="1"/>
</dbReference>